<evidence type="ECO:0000256" key="1">
    <source>
        <dbReference type="ARBA" id="ARBA00006068"/>
    </source>
</evidence>
<evidence type="ECO:0000313" key="6">
    <source>
        <dbReference type="Proteomes" id="UP001499978"/>
    </source>
</evidence>
<gene>
    <name evidence="5" type="ORF">GCM10010201_13850</name>
</gene>
<keyword evidence="3" id="KW-1133">Transmembrane helix</keyword>
<evidence type="ECO:0000259" key="4">
    <source>
        <dbReference type="Pfam" id="PF03816"/>
    </source>
</evidence>
<feature type="domain" description="Cell envelope-related transcriptional attenuator" evidence="4">
    <location>
        <begin position="115"/>
        <end position="294"/>
    </location>
</feature>
<name>A0ABN3NBM8_9ACTN</name>
<reference evidence="5 6" key="1">
    <citation type="journal article" date="2019" name="Int. J. Syst. Evol. Microbiol.">
        <title>The Global Catalogue of Microorganisms (GCM) 10K type strain sequencing project: providing services to taxonomists for standard genome sequencing and annotation.</title>
        <authorList>
            <consortium name="The Broad Institute Genomics Platform"/>
            <consortium name="The Broad Institute Genome Sequencing Center for Infectious Disease"/>
            <person name="Wu L."/>
            <person name="Ma J."/>
        </authorList>
    </citation>
    <scope>NUCLEOTIDE SEQUENCE [LARGE SCALE GENOMIC DNA]</scope>
    <source>
        <strain evidence="5 6">JCM 3367</strain>
    </source>
</reference>
<accession>A0ABN3NBM8</accession>
<evidence type="ECO:0000256" key="3">
    <source>
        <dbReference type="SAM" id="Phobius"/>
    </source>
</evidence>
<keyword evidence="6" id="KW-1185">Reference proteome</keyword>
<comment type="similarity">
    <text evidence="1">Belongs to the LytR/CpsA/Psr (LCP) family.</text>
</comment>
<feature type="region of interest" description="Disordered" evidence="2">
    <location>
        <begin position="1"/>
        <end position="27"/>
    </location>
</feature>
<sequence length="395" mass="42089">MGVDTQRRTASADSVADSSPRGVTYGVPVTDPAPGRAKAPLWARISVICGAVLMLVTGATLVASTVLINRYTKNVNQANLIDTDSKVGDGKALSGAVNLLLLGVDERARDKGNIRSDTIIVLHIPASQDQAYLVSVPRDTFVDIPAFPKTGFGGGRHKATEAFFYGAQNGGGREGGAQLVAKTLNKMTGVRFDGAAIIDFSGFIRVINALGGVRMCVDHQVQSIHMQLVDGKPMWNNEARAAGGGKPVIHKKGCREMAGWEALDFSRQRYGLPNGDYDRQRHQQQLVKAIAKEATSKGVATDLGKLDRVIKAAGSTLMLDTGGVPIADFAFTLKDVAANDLILVRTNAGTFHSTNVNGQSAEALSPESMQMFHAVRDGTLAEWLISHPHFIATSK</sequence>
<dbReference type="EMBL" id="BAAARY010000005">
    <property type="protein sequence ID" value="GAA2518208.1"/>
    <property type="molecule type" value="Genomic_DNA"/>
</dbReference>
<comment type="caution">
    <text evidence="5">The sequence shown here is derived from an EMBL/GenBank/DDBJ whole genome shotgun (WGS) entry which is preliminary data.</text>
</comment>
<feature type="transmembrane region" description="Helical" evidence="3">
    <location>
        <begin position="41"/>
        <end position="68"/>
    </location>
</feature>
<dbReference type="Gene3D" id="3.40.630.190">
    <property type="entry name" value="LCP protein"/>
    <property type="match status" value="1"/>
</dbReference>
<dbReference type="Proteomes" id="UP001499978">
    <property type="component" value="Unassembled WGS sequence"/>
</dbReference>
<keyword evidence="3" id="KW-0472">Membrane</keyword>
<dbReference type="PANTHER" id="PTHR33392:SF6">
    <property type="entry name" value="POLYISOPRENYL-TEICHOIC ACID--PEPTIDOGLYCAN TEICHOIC ACID TRANSFERASE TAGU"/>
    <property type="match status" value="1"/>
</dbReference>
<dbReference type="InterPro" id="IPR050922">
    <property type="entry name" value="LytR/CpsA/Psr_CW_biosynth"/>
</dbReference>
<keyword evidence="3" id="KW-0812">Transmembrane</keyword>
<organism evidence="5 6">
    <name type="scientific">Pilimelia columellifera subsp. columellifera</name>
    <dbReference type="NCBI Taxonomy" id="706583"/>
    <lineage>
        <taxon>Bacteria</taxon>
        <taxon>Bacillati</taxon>
        <taxon>Actinomycetota</taxon>
        <taxon>Actinomycetes</taxon>
        <taxon>Micromonosporales</taxon>
        <taxon>Micromonosporaceae</taxon>
        <taxon>Pilimelia</taxon>
    </lineage>
</organism>
<dbReference type="InterPro" id="IPR004474">
    <property type="entry name" value="LytR_CpsA_psr"/>
</dbReference>
<proteinExistence type="inferred from homology"/>
<dbReference type="PANTHER" id="PTHR33392">
    <property type="entry name" value="POLYISOPRENYL-TEICHOIC ACID--PEPTIDOGLYCAN TEICHOIC ACID TRANSFERASE TAGU"/>
    <property type="match status" value="1"/>
</dbReference>
<dbReference type="Pfam" id="PF03816">
    <property type="entry name" value="LytR_cpsA_psr"/>
    <property type="match status" value="1"/>
</dbReference>
<dbReference type="NCBIfam" id="TIGR00350">
    <property type="entry name" value="lytR_cpsA_psr"/>
    <property type="match status" value="1"/>
</dbReference>
<evidence type="ECO:0000256" key="2">
    <source>
        <dbReference type="SAM" id="MobiDB-lite"/>
    </source>
</evidence>
<evidence type="ECO:0000313" key="5">
    <source>
        <dbReference type="EMBL" id="GAA2518208.1"/>
    </source>
</evidence>
<protein>
    <recommendedName>
        <fullName evidence="4">Cell envelope-related transcriptional attenuator domain-containing protein</fullName>
    </recommendedName>
</protein>